<dbReference type="Gene3D" id="3.50.50.60">
    <property type="entry name" value="FAD/NAD(P)-binding domain"/>
    <property type="match status" value="2"/>
</dbReference>
<keyword evidence="2" id="KW-0503">Monooxygenase</keyword>
<accession>A0ABR1U3R2</accession>
<dbReference type="PANTHER" id="PTHR43872:SF1">
    <property type="entry name" value="MONOOXYGENASE, PUTATIVE (AFU_ORTHOLOGUE AFUA_8G02570)-RELATED"/>
    <property type="match status" value="1"/>
</dbReference>
<comment type="caution">
    <text evidence="3">The sequence shown here is derived from an EMBL/GenBank/DDBJ whole genome shotgun (WGS) entry which is preliminary data.</text>
</comment>
<name>A0ABR1U3R2_9PEZI</name>
<dbReference type="EMBL" id="JAQQWM010000008">
    <property type="protein sequence ID" value="KAK8053535.1"/>
    <property type="molecule type" value="Genomic_DNA"/>
</dbReference>
<dbReference type="Pfam" id="PF13738">
    <property type="entry name" value="Pyr_redox_3"/>
    <property type="match status" value="1"/>
</dbReference>
<evidence type="ECO:0008006" key="5">
    <source>
        <dbReference type="Google" id="ProtNLM"/>
    </source>
</evidence>
<organism evidence="3 4">
    <name type="scientific">Apiospora saccharicola</name>
    <dbReference type="NCBI Taxonomy" id="335842"/>
    <lineage>
        <taxon>Eukaryota</taxon>
        <taxon>Fungi</taxon>
        <taxon>Dikarya</taxon>
        <taxon>Ascomycota</taxon>
        <taxon>Pezizomycotina</taxon>
        <taxon>Sordariomycetes</taxon>
        <taxon>Xylariomycetidae</taxon>
        <taxon>Amphisphaeriales</taxon>
        <taxon>Apiosporaceae</taxon>
        <taxon>Apiospora</taxon>
    </lineage>
</organism>
<dbReference type="InterPro" id="IPR051820">
    <property type="entry name" value="FAD-binding_MO"/>
</dbReference>
<keyword evidence="4" id="KW-1185">Reference proteome</keyword>
<protein>
    <recommendedName>
        <fullName evidence="5">Monooxygenase</fullName>
    </recommendedName>
</protein>
<dbReference type="InterPro" id="IPR036188">
    <property type="entry name" value="FAD/NAD-bd_sf"/>
</dbReference>
<evidence type="ECO:0000313" key="4">
    <source>
        <dbReference type="Proteomes" id="UP001446871"/>
    </source>
</evidence>
<evidence type="ECO:0000256" key="2">
    <source>
        <dbReference type="ARBA" id="ARBA00023033"/>
    </source>
</evidence>
<gene>
    <name evidence="3" type="ORF">PG996_012836</name>
</gene>
<evidence type="ECO:0000313" key="3">
    <source>
        <dbReference type="EMBL" id="KAK8053535.1"/>
    </source>
</evidence>
<keyword evidence="2" id="KW-0560">Oxidoreductase</keyword>
<dbReference type="PANTHER" id="PTHR43872">
    <property type="entry name" value="MONOOXYGENASE, PUTATIVE (AFU_ORTHOLOGUE AFUA_8G02570)-RELATED"/>
    <property type="match status" value="1"/>
</dbReference>
<sequence>MEDGPGKSKSFDVVIVGAGISGINCAYRLQSHLPHLRYVVLEGREDIGGTWDLFRFPGVRSDADLHTYGFEWNRWPFDHPIAEGPLITAYLQDTVSKFSIRERIRFKHQVRSANWSSATRRWNFRVDHDGDSLSFESRWFVMATGYFNYESPREAPIPGLSDFQGDVIHPQFWPPSYDYDAKRVAIIGSGSTATTLLPHLAKRAAEVTMVQRSPSYVLSFENADRGPSWLRKWLPLSVALMYERLWFLVVPYCFILLCKLWPAKARDQLRQHAVERLPKSVDADVHFRPRYDPCDQRMCISPGGDFFQALHRNARVVTGRIQGMQGRQIQLEGGLTVDADLIVTATGLRMRFGAGIHVQVDGDGVSWTESFMWNRAMVENVPNMVFMIGYITSAWTLGVDNTAIYLVRILKDMQRRGDAVAVPRRPKGSKIATSGIFKLSSTYVAEGNKEMPVYGAKGPWKPRIHPPLDWLHARWGTVLQTCISPDD</sequence>
<proteinExistence type="predicted"/>
<dbReference type="SUPFAM" id="SSF51905">
    <property type="entry name" value="FAD/NAD(P)-binding domain"/>
    <property type="match status" value="1"/>
</dbReference>
<evidence type="ECO:0000256" key="1">
    <source>
        <dbReference type="ARBA" id="ARBA00001974"/>
    </source>
</evidence>
<dbReference type="Proteomes" id="UP001446871">
    <property type="component" value="Unassembled WGS sequence"/>
</dbReference>
<comment type="cofactor">
    <cofactor evidence="1">
        <name>FAD</name>
        <dbReference type="ChEBI" id="CHEBI:57692"/>
    </cofactor>
</comment>
<reference evidence="3 4" key="1">
    <citation type="submission" date="2023-01" db="EMBL/GenBank/DDBJ databases">
        <title>Analysis of 21 Apiospora genomes using comparative genomics revels a genus with tremendous synthesis potential of carbohydrate active enzymes and secondary metabolites.</title>
        <authorList>
            <person name="Sorensen T."/>
        </authorList>
    </citation>
    <scope>NUCLEOTIDE SEQUENCE [LARGE SCALE GENOMIC DNA]</scope>
    <source>
        <strain evidence="3 4">CBS 83171</strain>
    </source>
</reference>